<dbReference type="EMBL" id="CP000113">
    <property type="protein sequence ID" value="ABF89584.1"/>
    <property type="molecule type" value="Genomic_DNA"/>
</dbReference>
<proteinExistence type="predicted"/>
<dbReference type="Proteomes" id="UP000002402">
    <property type="component" value="Chromosome"/>
</dbReference>
<feature type="domain" description="PilZ" evidence="1">
    <location>
        <begin position="36"/>
        <end position="108"/>
    </location>
</feature>
<sequence length="148" mass="16773">MRVDVGEELAYMWLPCRLRLSPPVPGATPMFERPHERRSHLRFDKVFTVYLTTQDGMLRGVGRNISARGMFVEVRDQVGLGEKLKVTFAGEDGTEMTCLCEVRYQVALAFGRKDGREGSSRGVGLRIVAYETQDDAPLLLVDRERVMH</sequence>
<accession>Q1D4C1</accession>
<reference evidence="2 3" key="1">
    <citation type="journal article" date="2006" name="Proc. Natl. Acad. Sci. U.S.A.">
        <title>Evolution of sensory complexity recorded in a myxobacterial genome.</title>
        <authorList>
            <person name="Goldman B.S."/>
            <person name="Nierman W.C."/>
            <person name="Kaiser D."/>
            <person name="Slater S.C."/>
            <person name="Durkin A.S."/>
            <person name="Eisen J.A."/>
            <person name="Ronning C.M."/>
            <person name="Barbazuk W.B."/>
            <person name="Blanchard M."/>
            <person name="Field C."/>
            <person name="Halling C."/>
            <person name="Hinkle G."/>
            <person name="Iartchuk O."/>
            <person name="Kim H.S."/>
            <person name="Mackenzie C."/>
            <person name="Madupu R."/>
            <person name="Miller N."/>
            <person name="Shvartsbeyn A."/>
            <person name="Sullivan S.A."/>
            <person name="Vaudin M."/>
            <person name="Wiegand R."/>
            <person name="Kaplan H.B."/>
        </authorList>
    </citation>
    <scope>NUCLEOTIDE SEQUENCE [LARGE SCALE GENOMIC DNA]</scope>
    <source>
        <strain evidence="3">DK1622</strain>
    </source>
</reference>
<keyword evidence="3" id="KW-1185">Reference proteome</keyword>
<dbReference type="EnsemblBacteria" id="ABF89584">
    <property type="protein sequence ID" value="ABF89584"/>
    <property type="gene ID" value="MXAN_4328"/>
</dbReference>
<protein>
    <recommendedName>
        <fullName evidence="1">PilZ domain-containing protein</fullName>
    </recommendedName>
</protein>
<dbReference type="InterPro" id="IPR009875">
    <property type="entry name" value="PilZ_domain"/>
</dbReference>
<organism evidence="2 3">
    <name type="scientific">Myxococcus xanthus (strain DK1622)</name>
    <dbReference type="NCBI Taxonomy" id="246197"/>
    <lineage>
        <taxon>Bacteria</taxon>
        <taxon>Pseudomonadati</taxon>
        <taxon>Myxococcota</taxon>
        <taxon>Myxococcia</taxon>
        <taxon>Myxococcales</taxon>
        <taxon>Cystobacterineae</taxon>
        <taxon>Myxococcaceae</taxon>
        <taxon>Myxococcus</taxon>
    </lineage>
</organism>
<dbReference type="AlphaFoldDB" id="Q1D4C1"/>
<evidence type="ECO:0000259" key="1">
    <source>
        <dbReference type="Pfam" id="PF07238"/>
    </source>
</evidence>
<dbReference type="KEGG" id="mxa:MXAN_4328"/>
<evidence type="ECO:0000313" key="2">
    <source>
        <dbReference type="EMBL" id="ABF89584.1"/>
    </source>
</evidence>
<dbReference type="GO" id="GO:0035438">
    <property type="term" value="F:cyclic-di-GMP binding"/>
    <property type="evidence" value="ECO:0007669"/>
    <property type="project" value="InterPro"/>
</dbReference>
<dbReference type="HOGENOM" id="CLU_2058844_0_0_7"/>
<dbReference type="Gene3D" id="2.40.10.220">
    <property type="entry name" value="predicted glycosyltransferase like domains"/>
    <property type="match status" value="1"/>
</dbReference>
<dbReference type="SUPFAM" id="SSF141371">
    <property type="entry name" value="PilZ domain-like"/>
    <property type="match status" value="1"/>
</dbReference>
<gene>
    <name evidence="2" type="ordered locus">MXAN_4328</name>
</gene>
<evidence type="ECO:0000313" key="3">
    <source>
        <dbReference type="Proteomes" id="UP000002402"/>
    </source>
</evidence>
<name>Q1D4C1_MYXXD</name>
<dbReference type="Pfam" id="PF07238">
    <property type="entry name" value="PilZ"/>
    <property type="match status" value="1"/>
</dbReference>